<evidence type="ECO:0000256" key="3">
    <source>
        <dbReference type="ARBA" id="ARBA00022475"/>
    </source>
</evidence>
<dbReference type="GO" id="GO:0005975">
    <property type="term" value="P:carbohydrate metabolic process"/>
    <property type="evidence" value="ECO:0007669"/>
    <property type="project" value="InterPro"/>
</dbReference>
<dbReference type="GO" id="GO:0098552">
    <property type="term" value="C:side of membrane"/>
    <property type="evidence" value="ECO:0007669"/>
    <property type="project" value="UniProtKB-KW"/>
</dbReference>
<keyword evidence="4" id="KW-0336">GPI-anchor</keyword>
<evidence type="ECO:0000256" key="5">
    <source>
        <dbReference type="ARBA" id="ARBA00022723"/>
    </source>
</evidence>
<keyword evidence="7" id="KW-0378">Hydrolase</keyword>
<keyword evidence="9" id="KW-0119">Carbohydrate metabolism</keyword>
<evidence type="ECO:0000313" key="15">
    <source>
        <dbReference type="Proteomes" id="UP000076532"/>
    </source>
</evidence>
<dbReference type="PANTHER" id="PTHR46471">
    <property type="entry name" value="CHITIN DEACETYLASE"/>
    <property type="match status" value="1"/>
</dbReference>
<gene>
    <name evidence="14" type="ORF">FIBSPDRAFT_608732</name>
</gene>
<dbReference type="STRING" id="436010.A0A166GIW8"/>
<dbReference type="GO" id="GO:0071555">
    <property type="term" value="P:cell wall organization"/>
    <property type="evidence" value="ECO:0007669"/>
    <property type="project" value="UniProtKB-KW"/>
</dbReference>
<dbReference type="GO" id="GO:0005886">
    <property type="term" value="C:plasma membrane"/>
    <property type="evidence" value="ECO:0007669"/>
    <property type="project" value="UniProtKB-SubCell"/>
</dbReference>
<dbReference type="InterPro" id="IPR002509">
    <property type="entry name" value="NODB_dom"/>
</dbReference>
<keyword evidence="3" id="KW-1003">Cell membrane</keyword>
<comment type="subcellular location">
    <subcellularLocation>
        <location evidence="2">Cell membrane</location>
        <topology evidence="2">Lipid-anchor</topology>
        <topology evidence="2">GPI-anchor</topology>
    </subcellularLocation>
</comment>
<dbReference type="OrthoDB" id="2125469at2759"/>
<organism evidence="14 15">
    <name type="scientific">Athelia psychrophila</name>
    <dbReference type="NCBI Taxonomy" id="1759441"/>
    <lineage>
        <taxon>Eukaryota</taxon>
        <taxon>Fungi</taxon>
        <taxon>Dikarya</taxon>
        <taxon>Basidiomycota</taxon>
        <taxon>Agaricomycotina</taxon>
        <taxon>Agaricomycetes</taxon>
        <taxon>Agaricomycetidae</taxon>
        <taxon>Atheliales</taxon>
        <taxon>Atheliaceae</taxon>
        <taxon>Athelia</taxon>
    </lineage>
</organism>
<evidence type="ECO:0000313" key="14">
    <source>
        <dbReference type="EMBL" id="KZP17883.1"/>
    </source>
</evidence>
<dbReference type="CDD" id="cd10951">
    <property type="entry name" value="CE4_ClCDA_like"/>
    <property type="match status" value="1"/>
</dbReference>
<feature type="chain" id="PRO_5007873957" evidence="12">
    <location>
        <begin position="21"/>
        <end position="256"/>
    </location>
</feature>
<dbReference type="PANTHER" id="PTHR46471:SF2">
    <property type="entry name" value="CHITIN DEACETYLASE-RELATED"/>
    <property type="match status" value="1"/>
</dbReference>
<name>A0A166GIW8_9AGAM</name>
<keyword evidence="15" id="KW-1185">Reference proteome</keyword>
<dbReference type="SUPFAM" id="SSF88713">
    <property type="entry name" value="Glycoside hydrolase/deacetylase"/>
    <property type="match status" value="1"/>
</dbReference>
<dbReference type="EMBL" id="KV417578">
    <property type="protein sequence ID" value="KZP17883.1"/>
    <property type="molecule type" value="Genomic_DNA"/>
</dbReference>
<dbReference type="GO" id="GO:0016810">
    <property type="term" value="F:hydrolase activity, acting on carbon-nitrogen (but not peptide) bonds"/>
    <property type="evidence" value="ECO:0007669"/>
    <property type="project" value="InterPro"/>
</dbReference>
<evidence type="ECO:0000256" key="10">
    <source>
        <dbReference type="ARBA" id="ARBA00023288"/>
    </source>
</evidence>
<dbReference type="Pfam" id="PF01522">
    <property type="entry name" value="Polysacc_deac_1"/>
    <property type="match status" value="1"/>
</dbReference>
<keyword evidence="8" id="KW-0472">Membrane</keyword>
<accession>A0A166GIW8</accession>
<evidence type="ECO:0000256" key="9">
    <source>
        <dbReference type="ARBA" id="ARBA00023277"/>
    </source>
</evidence>
<feature type="signal peptide" evidence="12">
    <location>
        <begin position="1"/>
        <end position="20"/>
    </location>
</feature>
<evidence type="ECO:0000259" key="13">
    <source>
        <dbReference type="PROSITE" id="PS51677"/>
    </source>
</evidence>
<evidence type="ECO:0000256" key="12">
    <source>
        <dbReference type="SAM" id="SignalP"/>
    </source>
</evidence>
<evidence type="ECO:0000256" key="6">
    <source>
        <dbReference type="ARBA" id="ARBA00022729"/>
    </source>
</evidence>
<evidence type="ECO:0000256" key="11">
    <source>
        <dbReference type="ARBA" id="ARBA00023316"/>
    </source>
</evidence>
<evidence type="ECO:0000256" key="8">
    <source>
        <dbReference type="ARBA" id="ARBA00023136"/>
    </source>
</evidence>
<dbReference type="InterPro" id="IPR011330">
    <property type="entry name" value="Glyco_hydro/deAcase_b/a-brl"/>
</dbReference>
<evidence type="ECO:0000256" key="4">
    <source>
        <dbReference type="ARBA" id="ARBA00022622"/>
    </source>
</evidence>
<proteinExistence type="predicted"/>
<evidence type="ECO:0000256" key="7">
    <source>
        <dbReference type="ARBA" id="ARBA00022801"/>
    </source>
</evidence>
<keyword evidence="4" id="KW-0325">Glycoprotein</keyword>
<sequence>MLSKIFALVGLLSSVLLVSANPTPDFNQELTRATPLAQVITTCTVPGTAALTFDDGPEEYIYNISRALIAAGGKGTFFWNGNNYGCIYDEINVKRVQYAYGQGHMVASHTWDHPDLTTLTFDQIHNEMWLVEQALERILGVTPAFMRPPYGNYNNLVRQVAEERGQKLVTWDFDSGDSTGSTAAQSNAAYDALVAKHPSTVLALNHEVYETTAYIVVPHAIQKLQAAGYKLVTVAECMGMQPYQSVGKPQTGSWSC</sequence>
<comment type="cofactor">
    <cofactor evidence="1">
        <name>Co(2+)</name>
        <dbReference type="ChEBI" id="CHEBI:48828"/>
    </cofactor>
</comment>
<reference evidence="14 15" key="1">
    <citation type="journal article" date="2016" name="Mol. Biol. Evol.">
        <title>Comparative Genomics of Early-Diverging Mushroom-Forming Fungi Provides Insights into the Origins of Lignocellulose Decay Capabilities.</title>
        <authorList>
            <person name="Nagy L.G."/>
            <person name="Riley R."/>
            <person name="Tritt A."/>
            <person name="Adam C."/>
            <person name="Daum C."/>
            <person name="Floudas D."/>
            <person name="Sun H."/>
            <person name="Yadav J.S."/>
            <person name="Pangilinan J."/>
            <person name="Larsson K.H."/>
            <person name="Matsuura K."/>
            <person name="Barry K."/>
            <person name="Labutti K."/>
            <person name="Kuo R."/>
            <person name="Ohm R.A."/>
            <person name="Bhattacharya S.S."/>
            <person name="Shirouzu T."/>
            <person name="Yoshinaga Y."/>
            <person name="Martin F.M."/>
            <person name="Grigoriev I.V."/>
            <person name="Hibbett D.S."/>
        </authorList>
    </citation>
    <scope>NUCLEOTIDE SEQUENCE [LARGE SCALE GENOMIC DNA]</scope>
    <source>
        <strain evidence="14 15">CBS 109695</strain>
    </source>
</reference>
<dbReference type="Proteomes" id="UP000076532">
    <property type="component" value="Unassembled WGS sequence"/>
</dbReference>
<evidence type="ECO:0000256" key="1">
    <source>
        <dbReference type="ARBA" id="ARBA00001941"/>
    </source>
</evidence>
<dbReference type="AlphaFoldDB" id="A0A166GIW8"/>
<keyword evidence="5" id="KW-0479">Metal-binding</keyword>
<dbReference type="PROSITE" id="PS51677">
    <property type="entry name" value="NODB"/>
    <property type="match status" value="1"/>
</dbReference>
<evidence type="ECO:0000256" key="2">
    <source>
        <dbReference type="ARBA" id="ARBA00004609"/>
    </source>
</evidence>
<dbReference type="GO" id="GO:0046872">
    <property type="term" value="F:metal ion binding"/>
    <property type="evidence" value="ECO:0007669"/>
    <property type="project" value="UniProtKB-KW"/>
</dbReference>
<protein>
    <submittedName>
        <fullName evidence="14">Carbohydrate esterase family 4 protein</fullName>
    </submittedName>
</protein>
<keyword evidence="11" id="KW-0961">Cell wall biogenesis/degradation</keyword>
<keyword evidence="6 12" id="KW-0732">Signal</keyword>
<dbReference type="Gene3D" id="3.20.20.370">
    <property type="entry name" value="Glycoside hydrolase/deacetylase"/>
    <property type="match status" value="1"/>
</dbReference>
<feature type="domain" description="NodB homology" evidence="13">
    <location>
        <begin position="47"/>
        <end position="232"/>
    </location>
</feature>
<keyword evidence="10" id="KW-0449">Lipoprotein</keyword>